<dbReference type="Proteomes" id="UP000281098">
    <property type="component" value="Unassembled WGS sequence"/>
</dbReference>
<dbReference type="NCBIfam" id="NF033819">
    <property type="entry name" value="IS66_TnpB"/>
    <property type="match status" value="1"/>
</dbReference>
<protein>
    <submittedName>
        <fullName evidence="1">Transposase</fullName>
    </submittedName>
</protein>
<feature type="non-terminal residue" evidence="1">
    <location>
        <position position="93"/>
    </location>
</feature>
<name>A0ABX9YC93_9BURK</name>
<evidence type="ECO:0000313" key="2">
    <source>
        <dbReference type="Proteomes" id="UP000281098"/>
    </source>
</evidence>
<sequence length="93" mass="10625">MGINGLSILVEQAMSLNPMAQALYVFGNRRRDRIKILAWDGNGFWLLLKRLEGGDRFAWPSDAAIVTLSVEQLRWLLQGIDLAAIKKHPPRYY</sequence>
<dbReference type="InterPro" id="IPR008878">
    <property type="entry name" value="Transposase_IS66_Orf2"/>
</dbReference>
<keyword evidence="2" id="KW-1185">Reference proteome</keyword>
<dbReference type="PANTHER" id="PTHR36455:SF1">
    <property type="entry name" value="BLR8292 PROTEIN"/>
    <property type="match status" value="1"/>
</dbReference>
<dbReference type="EMBL" id="QTPM01000103">
    <property type="protein sequence ID" value="RQY78304.1"/>
    <property type="molecule type" value="Genomic_DNA"/>
</dbReference>
<comment type="caution">
    <text evidence="1">The sequence shown here is derived from an EMBL/GenBank/DDBJ whole genome shotgun (WGS) entry which is preliminary data.</text>
</comment>
<evidence type="ECO:0000313" key="1">
    <source>
        <dbReference type="EMBL" id="RQY78304.1"/>
    </source>
</evidence>
<accession>A0ABX9YC93</accession>
<dbReference type="Pfam" id="PF05717">
    <property type="entry name" value="TnpB_IS66"/>
    <property type="match status" value="1"/>
</dbReference>
<proteinExistence type="predicted"/>
<organism evidence="1 2">
    <name type="scientific">Burkholderia stagnalis</name>
    <dbReference type="NCBI Taxonomy" id="1503054"/>
    <lineage>
        <taxon>Bacteria</taxon>
        <taxon>Pseudomonadati</taxon>
        <taxon>Pseudomonadota</taxon>
        <taxon>Betaproteobacteria</taxon>
        <taxon>Burkholderiales</taxon>
        <taxon>Burkholderiaceae</taxon>
        <taxon>Burkholderia</taxon>
        <taxon>Burkholderia cepacia complex</taxon>
    </lineage>
</organism>
<dbReference type="PANTHER" id="PTHR36455">
    <property type="match status" value="1"/>
</dbReference>
<reference evidence="1 2" key="1">
    <citation type="submission" date="2018-08" db="EMBL/GenBank/DDBJ databases">
        <title>Comparative analysis of Burkholderia isolates from Puerto Rico.</title>
        <authorList>
            <person name="Hall C."/>
            <person name="Sahl J."/>
            <person name="Wagner D."/>
        </authorList>
    </citation>
    <scope>NUCLEOTIDE SEQUENCE [LARGE SCALE GENOMIC DNA]</scope>
    <source>
        <strain evidence="1 2">Bp8966</strain>
    </source>
</reference>
<gene>
    <name evidence="1" type="ORF">DF017_36115</name>
</gene>